<accession>A0A371ARL2</accession>
<reference evidence="2 3" key="1">
    <citation type="submission" date="2018-07" db="EMBL/GenBank/DDBJ databases">
        <title>Anaerosacharophilus polymeroproducens gen. nov. sp. nov., an anaerobic bacterium isolated from salt field.</title>
        <authorList>
            <person name="Kim W."/>
            <person name="Yang S.-H."/>
            <person name="Oh J."/>
            <person name="Lee J.-H."/>
            <person name="Kwon K.K."/>
        </authorList>
    </citation>
    <scope>NUCLEOTIDE SEQUENCE [LARGE SCALE GENOMIC DNA]</scope>
    <source>
        <strain evidence="2 3">MCWD5</strain>
    </source>
</reference>
<protein>
    <submittedName>
        <fullName evidence="2">Uncharacterized protein</fullName>
    </submittedName>
</protein>
<comment type="caution">
    <text evidence="2">The sequence shown here is derived from an EMBL/GenBank/DDBJ whole genome shotgun (WGS) entry which is preliminary data.</text>
</comment>
<dbReference type="Proteomes" id="UP000255036">
    <property type="component" value="Unassembled WGS sequence"/>
</dbReference>
<feature type="transmembrane region" description="Helical" evidence="1">
    <location>
        <begin position="7"/>
        <end position="31"/>
    </location>
</feature>
<proteinExistence type="predicted"/>
<evidence type="ECO:0000256" key="1">
    <source>
        <dbReference type="SAM" id="Phobius"/>
    </source>
</evidence>
<feature type="transmembrane region" description="Helical" evidence="1">
    <location>
        <begin position="94"/>
        <end position="124"/>
    </location>
</feature>
<feature type="transmembrane region" description="Helical" evidence="1">
    <location>
        <begin position="51"/>
        <end position="73"/>
    </location>
</feature>
<evidence type="ECO:0000313" key="3">
    <source>
        <dbReference type="Proteomes" id="UP000255036"/>
    </source>
</evidence>
<sequence>MKNIYNILANILWIIGLLLLIPSLLGIITSTPSILDKIIFDFPTKTNSVDIFFNRVIVINFLAYIFLIFVCILKCMYHKMQLPSLKKGKVSIKYIMLFIFKSLMIVITIIILLISFLATLIASISL</sequence>
<evidence type="ECO:0000313" key="2">
    <source>
        <dbReference type="EMBL" id="RDU22196.1"/>
    </source>
</evidence>
<keyword evidence="3" id="KW-1185">Reference proteome</keyword>
<keyword evidence="1" id="KW-1133">Transmembrane helix</keyword>
<dbReference type="EMBL" id="QRCT01000050">
    <property type="protein sequence ID" value="RDU22196.1"/>
    <property type="molecule type" value="Genomic_DNA"/>
</dbReference>
<gene>
    <name evidence="2" type="ORF">DWV06_16855</name>
</gene>
<dbReference type="AlphaFoldDB" id="A0A371ARL2"/>
<organism evidence="2 3">
    <name type="scientific">Anaerosacchariphilus polymeriproducens</name>
    <dbReference type="NCBI Taxonomy" id="1812858"/>
    <lineage>
        <taxon>Bacteria</taxon>
        <taxon>Bacillati</taxon>
        <taxon>Bacillota</taxon>
        <taxon>Clostridia</taxon>
        <taxon>Lachnospirales</taxon>
        <taxon>Lachnospiraceae</taxon>
        <taxon>Anaerosacchariphilus</taxon>
    </lineage>
</organism>
<keyword evidence="1" id="KW-0812">Transmembrane</keyword>
<name>A0A371ARL2_9FIRM</name>
<keyword evidence="1" id="KW-0472">Membrane</keyword>